<dbReference type="InterPro" id="IPR011990">
    <property type="entry name" value="TPR-like_helical_dom_sf"/>
</dbReference>
<evidence type="ECO:0000256" key="2">
    <source>
        <dbReference type="ARBA" id="ARBA00006577"/>
    </source>
</evidence>
<dbReference type="EMBL" id="CP039354">
    <property type="protein sequence ID" value="QCE11445.1"/>
    <property type="molecule type" value="Genomic_DNA"/>
</dbReference>
<dbReference type="InterPro" id="IPR050754">
    <property type="entry name" value="FKBP4/5/8-like"/>
</dbReference>
<feature type="repeat" description="TPR" evidence="9">
    <location>
        <begin position="474"/>
        <end position="507"/>
    </location>
</feature>
<dbReference type="PROSITE" id="PS50005">
    <property type="entry name" value="TPR"/>
    <property type="match status" value="1"/>
</dbReference>
<keyword evidence="6" id="KW-0112">Calmodulin-binding</keyword>
<feature type="domain" description="PPIase FKBP-type" evidence="10">
    <location>
        <begin position="48"/>
        <end position="136"/>
    </location>
</feature>
<dbReference type="PANTHER" id="PTHR46512">
    <property type="entry name" value="PEPTIDYLPROLYL ISOMERASE"/>
    <property type="match status" value="1"/>
</dbReference>
<dbReference type="Gene3D" id="3.10.50.40">
    <property type="match status" value="3"/>
</dbReference>
<dbReference type="PROSITE" id="PS50059">
    <property type="entry name" value="FKBP_PPIASE"/>
    <property type="match status" value="3"/>
</dbReference>
<feature type="domain" description="PPIase FKBP-type" evidence="10">
    <location>
        <begin position="164"/>
        <end position="253"/>
    </location>
</feature>
<evidence type="ECO:0000313" key="11">
    <source>
        <dbReference type="EMBL" id="QCE11445.1"/>
    </source>
</evidence>
<dbReference type="FunFam" id="1.25.40.10:FF:000008">
    <property type="entry name" value="Peptidylprolyl isomerase"/>
    <property type="match status" value="1"/>
</dbReference>
<dbReference type="AlphaFoldDB" id="A0A4D6NGY4"/>
<evidence type="ECO:0000256" key="4">
    <source>
        <dbReference type="ARBA" id="ARBA00022737"/>
    </source>
</evidence>
<dbReference type="FunFam" id="3.10.50.40:FF:000012">
    <property type="entry name" value="Peptidylprolyl isomerase"/>
    <property type="match status" value="1"/>
</dbReference>
<dbReference type="GO" id="GO:0005516">
    <property type="term" value="F:calmodulin binding"/>
    <property type="evidence" value="ECO:0007669"/>
    <property type="project" value="UniProtKB-KW"/>
</dbReference>
<dbReference type="SUPFAM" id="SSF48452">
    <property type="entry name" value="TPR-like"/>
    <property type="match status" value="1"/>
</dbReference>
<evidence type="ECO:0000256" key="6">
    <source>
        <dbReference type="ARBA" id="ARBA00022860"/>
    </source>
</evidence>
<name>A0A4D6NGY4_VIGUN</name>
<evidence type="ECO:0000256" key="5">
    <source>
        <dbReference type="ARBA" id="ARBA00022803"/>
    </source>
</evidence>
<dbReference type="Pfam" id="PF00254">
    <property type="entry name" value="FKBP_C"/>
    <property type="match status" value="3"/>
</dbReference>
<organism evidence="11 12">
    <name type="scientific">Vigna unguiculata</name>
    <name type="common">Cowpea</name>
    <dbReference type="NCBI Taxonomy" id="3917"/>
    <lineage>
        <taxon>Eukaryota</taxon>
        <taxon>Viridiplantae</taxon>
        <taxon>Streptophyta</taxon>
        <taxon>Embryophyta</taxon>
        <taxon>Tracheophyta</taxon>
        <taxon>Spermatophyta</taxon>
        <taxon>Magnoliopsida</taxon>
        <taxon>eudicotyledons</taxon>
        <taxon>Gunneridae</taxon>
        <taxon>Pentapetalae</taxon>
        <taxon>rosids</taxon>
        <taxon>fabids</taxon>
        <taxon>Fabales</taxon>
        <taxon>Fabaceae</taxon>
        <taxon>Papilionoideae</taxon>
        <taxon>50 kb inversion clade</taxon>
        <taxon>NPAAA clade</taxon>
        <taxon>indigoferoid/millettioid clade</taxon>
        <taxon>Phaseoleae</taxon>
        <taxon>Vigna</taxon>
    </lineage>
</organism>
<sequence>MEEDFDIPGGEEMDLGEVKVGEEREIGSNGLKKKLLKEGQGWETPEVGDEVKVHYTGTLLDGTKFDSSRDRDSPFSFTLGQGQVIKGWDEGIKTMKKGENAIFTIPPELAYGESGSPPTIPPNATLQFDVELLSWTSVKDICKDGGIFKKILTEGEKWENPKDPDEVLVKYEARLEDGKLVGKSDGVEFTVREGHYCPALSKAVKTMKKGEKVVLTVKPQYGFGEKGKPAQAEEGAVPPNASLEITLELVSWKTVTEVTDDKKVIKKILKEGEGYERPNEGASVKVKLIGKLQDGTTFLSKGHDEEEKLFEFKTDEEQVVDGLDRAVLTMKNGEVALLTIAPEYAFGSSESQQELAVVPPNSTVYFEVELVSFEKEKESWDLNTEEKLEAANKKKEEGNVLFKAGKYARASKRYEKAVKYIEYDSAFGEEEKKLAKTLKVACNLNNAACKLKLKDYKEAEKLSTKVLDLESTNVKALYRRAQAYMQLSDLDLAELDIKKALEIDPNNRDLKLEYRTLREKVKENNRKEAKFYGNMINKLTKIGS</sequence>
<protein>
    <recommendedName>
        <fullName evidence="3 8">peptidylprolyl isomerase</fullName>
        <ecNumber evidence="3 8">5.2.1.8</ecNumber>
    </recommendedName>
</protein>
<dbReference type="InterPro" id="IPR046357">
    <property type="entry name" value="PPIase_dom_sf"/>
</dbReference>
<accession>A0A4D6NGY4</accession>
<dbReference type="InterPro" id="IPR019734">
    <property type="entry name" value="TPR_rpt"/>
</dbReference>
<dbReference type="SUPFAM" id="SSF54534">
    <property type="entry name" value="FKBP-like"/>
    <property type="match status" value="3"/>
</dbReference>
<dbReference type="GO" id="GO:0070370">
    <property type="term" value="P:cellular heat acclimation"/>
    <property type="evidence" value="ECO:0007669"/>
    <property type="project" value="UniProtKB-ARBA"/>
</dbReference>
<dbReference type="Gene3D" id="1.25.40.10">
    <property type="entry name" value="Tetratricopeptide repeat domain"/>
    <property type="match status" value="1"/>
</dbReference>
<evidence type="ECO:0000313" key="12">
    <source>
        <dbReference type="Proteomes" id="UP000501690"/>
    </source>
</evidence>
<gene>
    <name evidence="11" type="ORF">DEO72_LG10g2678</name>
</gene>
<keyword evidence="5 9" id="KW-0802">TPR repeat</keyword>
<proteinExistence type="inferred from homology"/>
<evidence type="ECO:0000256" key="9">
    <source>
        <dbReference type="PROSITE-ProRule" id="PRU00339"/>
    </source>
</evidence>
<dbReference type="InterPro" id="IPR001179">
    <property type="entry name" value="PPIase_FKBP_dom"/>
</dbReference>
<dbReference type="GO" id="GO:0003755">
    <property type="term" value="F:peptidyl-prolyl cis-trans isomerase activity"/>
    <property type="evidence" value="ECO:0007669"/>
    <property type="project" value="UniProtKB-KW"/>
</dbReference>
<dbReference type="PANTHER" id="PTHR46512:SF11">
    <property type="entry name" value="PEPTIDYLPROLYL ISOMERASE"/>
    <property type="match status" value="1"/>
</dbReference>
<dbReference type="Proteomes" id="UP000501690">
    <property type="component" value="Linkage Group LG10"/>
</dbReference>
<comment type="catalytic activity">
    <reaction evidence="1 8">
        <text>[protein]-peptidylproline (omega=180) = [protein]-peptidylproline (omega=0)</text>
        <dbReference type="Rhea" id="RHEA:16237"/>
        <dbReference type="Rhea" id="RHEA-COMP:10747"/>
        <dbReference type="Rhea" id="RHEA-COMP:10748"/>
        <dbReference type="ChEBI" id="CHEBI:83833"/>
        <dbReference type="ChEBI" id="CHEBI:83834"/>
        <dbReference type="EC" id="5.2.1.8"/>
    </reaction>
</comment>
<keyword evidence="8" id="KW-0697">Rotamase</keyword>
<comment type="similarity">
    <text evidence="2">Belongs to the FKBP-type PPIase family.</text>
</comment>
<evidence type="ECO:0000256" key="7">
    <source>
        <dbReference type="ARBA" id="ARBA00023235"/>
    </source>
</evidence>
<dbReference type="Pfam" id="PF00515">
    <property type="entry name" value="TPR_1"/>
    <property type="match status" value="1"/>
</dbReference>
<feature type="domain" description="PPIase FKBP-type" evidence="10">
    <location>
        <begin position="281"/>
        <end position="374"/>
    </location>
</feature>
<dbReference type="EC" id="5.2.1.8" evidence="3 8"/>
<keyword evidence="4" id="KW-0677">Repeat</keyword>
<evidence type="ECO:0000256" key="8">
    <source>
        <dbReference type="PROSITE-ProRule" id="PRU00277"/>
    </source>
</evidence>
<keyword evidence="7 8" id="KW-0413">Isomerase</keyword>
<dbReference type="SMART" id="SM00028">
    <property type="entry name" value="TPR"/>
    <property type="match status" value="3"/>
</dbReference>
<evidence type="ECO:0000256" key="3">
    <source>
        <dbReference type="ARBA" id="ARBA00013194"/>
    </source>
</evidence>
<keyword evidence="12" id="KW-1185">Reference proteome</keyword>
<dbReference type="FunFam" id="3.10.50.40:FF:000017">
    <property type="entry name" value="Peptidylprolyl isomerase"/>
    <property type="match status" value="1"/>
</dbReference>
<evidence type="ECO:0000259" key="10">
    <source>
        <dbReference type="PROSITE" id="PS50059"/>
    </source>
</evidence>
<dbReference type="FunFam" id="3.10.50.40:FF:000022">
    <property type="entry name" value="Peptidylprolyl isomerase"/>
    <property type="match status" value="1"/>
</dbReference>
<evidence type="ECO:0000256" key="1">
    <source>
        <dbReference type="ARBA" id="ARBA00000971"/>
    </source>
</evidence>
<reference evidence="11 12" key="1">
    <citation type="submission" date="2019-04" db="EMBL/GenBank/DDBJ databases">
        <title>An improved genome assembly and genetic linkage map for asparagus bean, Vigna unguiculata ssp. sesquipedialis.</title>
        <authorList>
            <person name="Xia Q."/>
            <person name="Zhang R."/>
            <person name="Dong Y."/>
        </authorList>
    </citation>
    <scope>NUCLEOTIDE SEQUENCE [LARGE SCALE GENOMIC DNA]</scope>
    <source>
        <tissue evidence="11">Leaf</tissue>
    </source>
</reference>